<comment type="similarity">
    <text evidence="2">Belongs to the bacterial diacylglycerol kinase family.</text>
</comment>
<dbReference type="GO" id="GO:0005524">
    <property type="term" value="F:ATP binding"/>
    <property type="evidence" value="ECO:0007669"/>
    <property type="project" value="UniProtKB-KW"/>
</dbReference>
<name>A0A1F5FVN9_9BACT</name>
<dbReference type="CDD" id="cd14265">
    <property type="entry name" value="UDPK_IM_like"/>
    <property type="match status" value="1"/>
</dbReference>
<evidence type="ECO:0000256" key="15">
    <source>
        <dbReference type="PIRSR" id="PIRSR600829-1"/>
    </source>
</evidence>
<evidence type="ECO:0000256" key="10">
    <source>
        <dbReference type="ARBA" id="ARBA00022989"/>
    </source>
</evidence>
<dbReference type="GO" id="GO:0005886">
    <property type="term" value="C:plasma membrane"/>
    <property type="evidence" value="ECO:0007669"/>
    <property type="project" value="UniProtKB-SubCell"/>
</dbReference>
<dbReference type="EMBL" id="MFAQ01000011">
    <property type="protein sequence ID" value="OGD83652.1"/>
    <property type="molecule type" value="Genomic_DNA"/>
</dbReference>
<feature type="active site" description="Proton acceptor" evidence="15">
    <location>
        <position position="67"/>
    </location>
</feature>
<evidence type="ECO:0000256" key="12">
    <source>
        <dbReference type="ARBA" id="ARBA00023136"/>
    </source>
</evidence>
<evidence type="ECO:0000256" key="9">
    <source>
        <dbReference type="ARBA" id="ARBA00022840"/>
    </source>
</evidence>
<dbReference type="InterPro" id="IPR036945">
    <property type="entry name" value="DAGK_sf"/>
</dbReference>
<evidence type="ECO:0000256" key="16">
    <source>
        <dbReference type="PIRSR" id="PIRSR600829-2"/>
    </source>
</evidence>
<evidence type="ECO:0000256" key="5">
    <source>
        <dbReference type="ARBA" id="ARBA00022679"/>
    </source>
</evidence>
<keyword evidence="9 17" id="KW-0067">ATP-binding</keyword>
<evidence type="ECO:0000256" key="14">
    <source>
        <dbReference type="ARBA" id="ARBA00023264"/>
    </source>
</evidence>
<keyword evidence="18" id="KW-0479">Metal-binding</keyword>
<evidence type="ECO:0000313" key="21">
    <source>
        <dbReference type="Proteomes" id="UP000179237"/>
    </source>
</evidence>
<comment type="cofactor">
    <cofactor evidence="18">
        <name>Mg(2+)</name>
        <dbReference type="ChEBI" id="CHEBI:18420"/>
    </cofactor>
    <text evidence="18">Mn(2+), Zn(2+), Cd(2+) and Co(2+) support activity to lesser extents.</text>
</comment>
<evidence type="ECO:0000256" key="3">
    <source>
        <dbReference type="ARBA" id="ARBA00022475"/>
    </source>
</evidence>
<dbReference type="GO" id="GO:0008654">
    <property type="term" value="P:phospholipid biosynthetic process"/>
    <property type="evidence" value="ECO:0007669"/>
    <property type="project" value="UniProtKB-KW"/>
</dbReference>
<feature type="transmembrane region" description="Helical" evidence="19">
    <location>
        <begin position="29"/>
        <end position="48"/>
    </location>
</feature>
<dbReference type="Pfam" id="PF01219">
    <property type="entry name" value="DAGK_prokar"/>
    <property type="match status" value="1"/>
</dbReference>
<dbReference type="InterPro" id="IPR000829">
    <property type="entry name" value="DAGK"/>
</dbReference>
<keyword evidence="6 19" id="KW-0812">Transmembrane</keyword>
<evidence type="ECO:0000256" key="17">
    <source>
        <dbReference type="PIRSR" id="PIRSR600829-3"/>
    </source>
</evidence>
<keyword evidence="18" id="KW-0460">Magnesium</keyword>
<evidence type="ECO:0000256" key="4">
    <source>
        <dbReference type="ARBA" id="ARBA00022516"/>
    </source>
</evidence>
<organism evidence="20 21">
    <name type="scientific">Candidatus Collierbacteria bacterium RIFOXYD1_FULL_40_9</name>
    <dbReference type="NCBI Taxonomy" id="1817731"/>
    <lineage>
        <taxon>Bacteria</taxon>
        <taxon>Candidatus Collieribacteriota</taxon>
    </lineage>
</organism>
<keyword evidence="5" id="KW-0808">Transferase</keyword>
<dbReference type="AlphaFoldDB" id="A0A1F5FVN9"/>
<evidence type="ECO:0000256" key="13">
    <source>
        <dbReference type="ARBA" id="ARBA00023209"/>
    </source>
</evidence>
<feature type="binding site" evidence="17">
    <location>
        <begin position="92"/>
        <end position="93"/>
    </location>
    <ligand>
        <name>ATP</name>
        <dbReference type="ChEBI" id="CHEBI:30616"/>
    </ligand>
</feature>
<sequence>MYNPIRIHRVSFKHAFDGLLHNLKSQPNFRFHLFAIVCVCLAGSYLSISYLEWLTLIFTFNMVLVSEMVNTAIESMVDLITLERRQDAKVAKDVSAGMVLVSAFFSITIGLFIFLPKILQLFK</sequence>
<evidence type="ECO:0000256" key="19">
    <source>
        <dbReference type="SAM" id="Phobius"/>
    </source>
</evidence>
<proteinExistence type="inferred from homology"/>
<evidence type="ECO:0000256" key="18">
    <source>
        <dbReference type="PIRSR" id="PIRSR600829-4"/>
    </source>
</evidence>
<gene>
    <name evidence="20" type="ORF">A2572_01350</name>
</gene>
<keyword evidence="11" id="KW-0443">Lipid metabolism</keyword>
<dbReference type="InterPro" id="IPR033717">
    <property type="entry name" value="UDPK"/>
</dbReference>
<keyword evidence="3" id="KW-1003">Cell membrane</keyword>
<evidence type="ECO:0000256" key="6">
    <source>
        <dbReference type="ARBA" id="ARBA00022692"/>
    </source>
</evidence>
<evidence type="ECO:0000256" key="8">
    <source>
        <dbReference type="ARBA" id="ARBA00022777"/>
    </source>
</evidence>
<evidence type="ECO:0008006" key="22">
    <source>
        <dbReference type="Google" id="ProtNLM"/>
    </source>
</evidence>
<keyword evidence="8" id="KW-0418">Kinase</keyword>
<feature type="binding site" evidence="17">
    <location>
        <position position="74"/>
    </location>
    <ligand>
        <name>ATP</name>
        <dbReference type="ChEBI" id="CHEBI:30616"/>
    </ligand>
</feature>
<dbReference type="Proteomes" id="UP000179237">
    <property type="component" value="Unassembled WGS sequence"/>
</dbReference>
<dbReference type="PROSITE" id="PS01069">
    <property type="entry name" value="DAGK_PROKAR"/>
    <property type="match status" value="1"/>
</dbReference>
<keyword evidence="10 19" id="KW-1133">Transmembrane helix</keyword>
<dbReference type="PANTHER" id="PTHR34299">
    <property type="entry name" value="DIACYLGLYCEROL KINASE"/>
    <property type="match status" value="1"/>
</dbReference>
<feature type="binding site" evidence="16">
    <location>
        <position position="67"/>
    </location>
    <ligand>
        <name>substrate</name>
    </ligand>
</feature>
<evidence type="ECO:0000256" key="1">
    <source>
        <dbReference type="ARBA" id="ARBA00004651"/>
    </source>
</evidence>
<dbReference type="GO" id="GO:0046872">
    <property type="term" value="F:metal ion binding"/>
    <property type="evidence" value="ECO:0007669"/>
    <property type="project" value="UniProtKB-KW"/>
</dbReference>
<keyword evidence="12 19" id="KW-0472">Membrane</keyword>
<keyword evidence="4" id="KW-0444">Lipid biosynthesis</keyword>
<evidence type="ECO:0000256" key="2">
    <source>
        <dbReference type="ARBA" id="ARBA00005967"/>
    </source>
</evidence>
<feature type="transmembrane region" description="Helical" evidence="19">
    <location>
        <begin position="94"/>
        <end position="115"/>
    </location>
</feature>
<dbReference type="GO" id="GO:0016301">
    <property type="term" value="F:kinase activity"/>
    <property type="evidence" value="ECO:0007669"/>
    <property type="project" value="UniProtKB-KW"/>
</dbReference>
<reference evidence="20 21" key="1">
    <citation type="journal article" date="2016" name="Nat. Commun.">
        <title>Thousands of microbial genomes shed light on interconnected biogeochemical processes in an aquifer system.</title>
        <authorList>
            <person name="Anantharaman K."/>
            <person name="Brown C.T."/>
            <person name="Hug L.A."/>
            <person name="Sharon I."/>
            <person name="Castelle C.J."/>
            <person name="Probst A.J."/>
            <person name="Thomas B.C."/>
            <person name="Singh A."/>
            <person name="Wilkins M.J."/>
            <person name="Karaoz U."/>
            <person name="Brodie E.L."/>
            <person name="Williams K.H."/>
            <person name="Hubbard S.S."/>
            <person name="Banfield J.F."/>
        </authorList>
    </citation>
    <scope>NUCLEOTIDE SEQUENCE [LARGE SCALE GENOMIC DNA]</scope>
</reference>
<keyword evidence="14" id="KW-1208">Phospholipid metabolism</keyword>
<evidence type="ECO:0000313" key="20">
    <source>
        <dbReference type="EMBL" id="OGD83652.1"/>
    </source>
</evidence>
<dbReference type="Gene3D" id="1.10.287.3610">
    <property type="match status" value="1"/>
</dbReference>
<feature type="binding site" evidence="18">
    <location>
        <position position="74"/>
    </location>
    <ligand>
        <name>a divalent metal cation</name>
        <dbReference type="ChEBI" id="CHEBI:60240"/>
    </ligand>
</feature>
<keyword evidence="7 17" id="KW-0547">Nucleotide-binding</keyword>
<accession>A0A1F5FVN9</accession>
<evidence type="ECO:0000256" key="11">
    <source>
        <dbReference type="ARBA" id="ARBA00023098"/>
    </source>
</evidence>
<comment type="subcellular location">
    <subcellularLocation>
        <location evidence="1">Cell membrane</location>
        <topology evidence="1">Multi-pass membrane protein</topology>
    </subcellularLocation>
</comment>
<keyword evidence="13" id="KW-0594">Phospholipid biosynthesis</keyword>
<comment type="caution">
    <text evidence="20">The sequence shown here is derived from an EMBL/GenBank/DDBJ whole genome shotgun (WGS) entry which is preliminary data.</text>
</comment>
<dbReference type="PANTHER" id="PTHR34299:SF1">
    <property type="entry name" value="DIACYLGLYCEROL KINASE"/>
    <property type="match status" value="1"/>
</dbReference>
<evidence type="ECO:0000256" key="7">
    <source>
        <dbReference type="ARBA" id="ARBA00022741"/>
    </source>
</evidence>
<protein>
    <recommendedName>
        <fullName evidence="22">Diacylglycerol kinase</fullName>
    </recommendedName>
</protein>